<keyword evidence="4" id="KW-1003">Cell membrane</keyword>
<dbReference type="PANTHER" id="PTHR32361">
    <property type="entry name" value="FERRIC/CUPRIC REDUCTASE TRANSMEMBRANE COMPONENT"/>
    <property type="match status" value="1"/>
</dbReference>
<dbReference type="PROSITE" id="PS51384">
    <property type="entry name" value="FAD_FR"/>
    <property type="match status" value="1"/>
</dbReference>
<protein>
    <recommendedName>
        <fullName evidence="2">ferric-chelate reductase (NADPH)</fullName>
        <ecNumber evidence="2">1.16.1.9</ecNumber>
    </recommendedName>
</protein>
<feature type="domain" description="FAD-binding FR-type" evidence="7">
    <location>
        <begin position="78"/>
        <end position="214"/>
    </location>
</feature>
<evidence type="ECO:0000259" key="7">
    <source>
        <dbReference type="PROSITE" id="PS51384"/>
    </source>
</evidence>
<evidence type="ECO:0000256" key="2">
    <source>
        <dbReference type="ARBA" id="ARBA00012668"/>
    </source>
</evidence>
<evidence type="ECO:0000313" key="9">
    <source>
        <dbReference type="Proteomes" id="UP001163105"/>
    </source>
</evidence>
<dbReference type="InterPro" id="IPR013112">
    <property type="entry name" value="FAD-bd_8"/>
</dbReference>
<evidence type="ECO:0000256" key="3">
    <source>
        <dbReference type="ARBA" id="ARBA00022448"/>
    </source>
</evidence>
<feature type="transmembrane region" description="Helical" evidence="6">
    <location>
        <begin position="81"/>
        <end position="103"/>
    </location>
</feature>
<organism evidence="8 9">
    <name type="scientific">Purpureocillium lavendulum</name>
    <dbReference type="NCBI Taxonomy" id="1247861"/>
    <lineage>
        <taxon>Eukaryota</taxon>
        <taxon>Fungi</taxon>
        <taxon>Dikarya</taxon>
        <taxon>Ascomycota</taxon>
        <taxon>Pezizomycotina</taxon>
        <taxon>Sordariomycetes</taxon>
        <taxon>Hypocreomycetidae</taxon>
        <taxon>Hypocreales</taxon>
        <taxon>Ophiocordycipitaceae</taxon>
        <taxon>Purpureocillium</taxon>
    </lineage>
</organism>
<dbReference type="InterPro" id="IPR017938">
    <property type="entry name" value="Riboflavin_synthase-like_b-brl"/>
</dbReference>
<accession>A0AB34FCK9</accession>
<dbReference type="EC" id="1.16.1.9" evidence="2"/>
<feature type="transmembrane region" description="Helical" evidence="6">
    <location>
        <begin position="28"/>
        <end position="48"/>
    </location>
</feature>
<dbReference type="GO" id="GO:0052851">
    <property type="term" value="F:ferric-chelate reductase (NADPH) activity"/>
    <property type="evidence" value="ECO:0007669"/>
    <property type="project" value="UniProtKB-EC"/>
</dbReference>
<dbReference type="CDD" id="cd06186">
    <property type="entry name" value="NOX_Duox_like_FAD_NADP"/>
    <property type="match status" value="1"/>
</dbReference>
<dbReference type="AlphaFoldDB" id="A0AB34FCK9"/>
<evidence type="ECO:0000256" key="4">
    <source>
        <dbReference type="ARBA" id="ARBA00022475"/>
    </source>
</evidence>
<dbReference type="GO" id="GO:0006879">
    <property type="term" value="P:intracellular iron ion homeostasis"/>
    <property type="evidence" value="ECO:0007669"/>
    <property type="project" value="TreeGrafter"/>
</dbReference>
<dbReference type="PANTHER" id="PTHR32361:SF26">
    <property type="entry name" value="FAD-BINDING 8 DOMAIN-CONTAINING PROTEIN-RELATED"/>
    <property type="match status" value="1"/>
</dbReference>
<dbReference type="GO" id="GO:0005886">
    <property type="term" value="C:plasma membrane"/>
    <property type="evidence" value="ECO:0007669"/>
    <property type="project" value="UniProtKB-SubCell"/>
</dbReference>
<evidence type="ECO:0000256" key="5">
    <source>
        <dbReference type="ARBA" id="ARBA00048483"/>
    </source>
</evidence>
<keyword evidence="6" id="KW-1133">Transmembrane helix</keyword>
<comment type="caution">
    <text evidence="8">The sequence shown here is derived from an EMBL/GenBank/DDBJ whole genome shotgun (WGS) entry which is preliminary data.</text>
</comment>
<name>A0AB34FCK9_9HYPO</name>
<dbReference type="GO" id="GO:0015677">
    <property type="term" value="P:copper ion import"/>
    <property type="evidence" value="ECO:0007669"/>
    <property type="project" value="TreeGrafter"/>
</dbReference>
<proteinExistence type="predicted"/>
<dbReference type="Proteomes" id="UP001163105">
    <property type="component" value="Unassembled WGS sequence"/>
</dbReference>
<dbReference type="InterPro" id="IPR051410">
    <property type="entry name" value="Ferric/Cupric_Reductase"/>
</dbReference>
<sequence>MSFFMAVFHVVAAYIGLVEFSLSDAKNLFGLIAILSLAFLCIPFPAVLKILPYELVLRLHQLAAGLLAYACWIHIPPRQRFFAYVCAGIFLTVLVAQITLVLVPNCLGLCRAQISSEYGLVKLQLSLKGQPIDVQAGKYVNVWIPGLNRWRSWSFLQSHPFTVASWSETPSRELELLIKPESGWTKLLLERTNRPWVLERWAFFSGPHGKVPKIDQYETILVLADQFKIISCMPFLREIVHVSNSSTKIKW</sequence>
<keyword evidence="6" id="KW-0472">Membrane</keyword>
<dbReference type="Pfam" id="PF08022">
    <property type="entry name" value="FAD_binding_8"/>
    <property type="match status" value="1"/>
</dbReference>
<comment type="subcellular location">
    <subcellularLocation>
        <location evidence="1">Cell membrane</location>
        <topology evidence="1">Multi-pass membrane protein</topology>
    </subcellularLocation>
</comment>
<reference evidence="8" key="1">
    <citation type="submission" date="2023-01" db="EMBL/GenBank/DDBJ databases">
        <title>The growth and conidiation of Purpureocillium lavendulum are regulated by nitrogen source and histone H3K14 acetylation.</title>
        <authorList>
            <person name="Tang P."/>
            <person name="Han J."/>
            <person name="Zhang C."/>
            <person name="Tang P."/>
            <person name="Qi F."/>
            <person name="Zhang K."/>
            <person name="Liang L."/>
        </authorList>
    </citation>
    <scope>NUCLEOTIDE SEQUENCE</scope>
    <source>
        <strain evidence="8">YMF1.00683</strain>
    </source>
</reference>
<evidence type="ECO:0000313" key="8">
    <source>
        <dbReference type="EMBL" id="KAJ6436732.1"/>
    </source>
</evidence>
<dbReference type="InterPro" id="IPR017927">
    <property type="entry name" value="FAD-bd_FR_type"/>
</dbReference>
<keyword evidence="3" id="KW-0813">Transport</keyword>
<gene>
    <name evidence="8" type="ORF">O9K51_10696</name>
</gene>
<dbReference type="EMBL" id="JAQHRD010000017">
    <property type="protein sequence ID" value="KAJ6436732.1"/>
    <property type="molecule type" value="Genomic_DNA"/>
</dbReference>
<evidence type="ECO:0000256" key="6">
    <source>
        <dbReference type="SAM" id="Phobius"/>
    </source>
</evidence>
<comment type="catalytic activity">
    <reaction evidence="5">
        <text>2 a Fe(II)-siderophore + NADP(+) + H(+) = 2 a Fe(III)-siderophore + NADPH</text>
        <dbReference type="Rhea" id="RHEA:28795"/>
        <dbReference type="Rhea" id="RHEA-COMP:11342"/>
        <dbReference type="Rhea" id="RHEA-COMP:11344"/>
        <dbReference type="ChEBI" id="CHEBI:15378"/>
        <dbReference type="ChEBI" id="CHEBI:29033"/>
        <dbReference type="ChEBI" id="CHEBI:29034"/>
        <dbReference type="ChEBI" id="CHEBI:57783"/>
        <dbReference type="ChEBI" id="CHEBI:58349"/>
        <dbReference type="EC" id="1.16.1.9"/>
    </reaction>
</comment>
<feature type="transmembrane region" description="Helical" evidence="6">
    <location>
        <begin position="55"/>
        <end position="75"/>
    </location>
</feature>
<keyword evidence="9" id="KW-1185">Reference proteome</keyword>
<dbReference type="SUPFAM" id="SSF63380">
    <property type="entry name" value="Riboflavin synthase domain-like"/>
    <property type="match status" value="1"/>
</dbReference>
<evidence type="ECO:0000256" key="1">
    <source>
        <dbReference type="ARBA" id="ARBA00004651"/>
    </source>
</evidence>
<keyword evidence="6" id="KW-0812">Transmembrane</keyword>
<dbReference type="GO" id="GO:0006826">
    <property type="term" value="P:iron ion transport"/>
    <property type="evidence" value="ECO:0007669"/>
    <property type="project" value="TreeGrafter"/>
</dbReference>